<dbReference type="AlphaFoldDB" id="A0A7W7W9J1"/>
<keyword evidence="2" id="KW-1185">Reference proteome</keyword>
<evidence type="ECO:0000313" key="1">
    <source>
        <dbReference type="EMBL" id="MBB4938114.1"/>
    </source>
</evidence>
<proteinExistence type="predicted"/>
<protein>
    <submittedName>
        <fullName evidence="1">Uncharacterized protein (DUF2267 family)</fullName>
    </submittedName>
</protein>
<dbReference type="InterPro" id="IPR038282">
    <property type="entry name" value="DUF2267_sf"/>
</dbReference>
<dbReference type="Gene3D" id="1.10.490.110">
    <property type="entry name" value="Uncharacterized conserved protein DUF2267"/>
    <property type="match status" value="1"/>
</dbReference>
<dbReference type="Pfam" id="PF10025">
    <property type="entry name" value="DUF2267"/>
    <property type="match status" value="1"/>
</dbReference>
<comment type="caution">
    <text evidence="1">The sequence shown here is derived from an EMBL/GenBank/DDBJ whole genome shotgun (WGS) entry which is preliminary data.</text>
</comment>
<gene>
    <name evidence="1" type="ORF">FHR32_002419</name>
</gene>
<name>A0A7W7W9J1_9ACTN</name>
<dbReference type="RefSeq" id="WP_184754367.1">
    <property type="nucleotide sequence ID" value="NZ_BAABEK010000018.1"/>
</dbReference>
<reference evidence="1 2" key="1">
    <citation type="submission" date="2020-08" db="EMBL/GenBank/DDBJ databases">
        <title>Sequencing the genomes of 1000 actinobacteria strains.</title>
        <authorList>
            <person name="Klenk H.-P."/>
        </authorList>
    </citation>
    <scope>NUCLEOTIDE SEQUENCE [LARGE SCALE GENOMIC DNA]</scope>
    <source>
        <strain evidence="1 2">DSM 43023</strain>
    </source>
</reference>
<dbReference type="Proteomes" id="UP000534286">
    <property type="component" value="Unassembled WGS sequence"/>
</dbReference>
<evidence type="ECO:0000313" key="2">
    <source>
        <dbReference type="Proteomes" id="UP000534286"/>
    </source>
</evidence>
<accession>A0A7W7W9J1</accession>
<dbReference type="InterPro" id="IPR018727">
    <property type="entry name" value="DUF2267"/>
</dbReference>
<sequence>MEYKKFVQAVMERTGLSREEAADLTRATLATLGDRLSAGEARHLAAELPDSLRESLSIQGGSERFGLHDTVMRVRKRTGLTVPEATGGVRAVLTTLRDAVPGEVFDHVMSQLPGEFREMAEQTT</sequence>
<organism evidence="1 2">
    <name type="scientific">Streptosporangium album</name>
    <dbReference type="NCBI Taxonomy" id="47479"/>
    <lineage>
        <taxon>Bacteria</taxon>
        <taxon>Bacillati</taxon>
        <taxon>Actinomycetota</taxon>
        <taxon>Actinomycetes</taxon>
        <taxon>Streptosporangiales</taxon>
        <taxon>Streptosporangiaceae</taxon>
        <taxon>Streptosporangium</taxon>
    </lineage>
</organism>
<dbReference type="EMBL" id="JACHJU010000001">
    <property type="protein sequence ID" value="MBB4938114.1"/>
    <property type="molecule type" value="Genomic_DNA"/>
</dbReference>